<gene>
    <name evidence="1" type="ORF">APLA_LOCUS12338</name>
</gene>
<dbReference type="Pfam" id="PF14223">
    <property type="entry name" value="Retrotran_gag_2"/>
    <property type="match status" value="1"/>
</dbReference>
<evidence type="ECO:0008006" key="3">
    <source>
        <dbReference type="Google" id="ProtNLM"/>
    </source>
</evidence>
<accession>A0A8S1AGN3</accession>
<evidence type="ECO:0000313" key="1">
    <source>
        <dbReference type="EMBL" id="CAB3248344.1"/>
    </source>
</evidence>
<proteinExistence type="predicted"/>
<dbReference type="EMBL" id="CADEBD010000339">
    <property type="protein sequence ID" value="CAB3248344.1"/>
    <property type="molecule type" value="Genomic_DNA"/>
</dbReference>
<comment type="caution">
    <text evidence="1">The sequence shown here is derived from an EMBL/GenBank/DDBJ whole genome shotgun (WGS) entry which is preliminary data.</text>
</comment>
<dbReference type="OrthoDB" id="1926878at2759"/>
<evidence type="ECO:0000313" key="2">
    <source>
        <dbReference type="Proteomes" id="UP000494256"/>
    </source>
</evidence>
<protein>
    <recommendedName>
        <fullName evidence="3">DUF4219 domain-containing protein</fullName>
    </recommendedName>
</protein>
<organism evidence="1 2">
    <name type="scientific">Arctia plantaginis</name>
    <name type="common">Wood tiger moth</name>
    <name type="synonym">Phalaena plantaginis</name>
    <dbReference type="NCBI Taxonomy" id="874455"/>
    <lineage>
        <taxon>Eukaryota</taxon>
        <taxon>Metazoa</taxon>
        <taxon>Ecdysozoa</taxon>
        <taxon>Arthropoda</taxon>
        <taxon>Hexapoda</taxon>
        <taxon>Insecta</taxon>
        <taxon>Pterygota</taxon>
        <taxon>Neoptera</taxon>
        <taxon>Endopterygota</taxon>
        <taxon>Lepidoptera</taxon>
        <taxon>Glossata</taxon>
        <taxon>Ditrysia</taxon>
        <taxon>Noctuoidea</taxon>
        <taxon>Erebidae</taxon>
        <taxon>Arctiinae</taxon>
        <taxon>Arctia</taxon>
    </lineage>
</organism>
<dbReference type="Proteomes" id="UP000494256">
    <property type="component" value="Unassembled WGS sequence"/>
</dbReference>
<dbReference type="AlphaFoldDB" id="A0A8S1AGN3"/>
<sequence>MAENGGNNRDGDNGNSGCQSLGIITGGCQVERLEGSHNYNNWKFSLKMLLTLEGLWKVVIGEETDTTKDQRALARICRTLHSSCYQFVRQAKTSKEAFGSWSKVYEDSGLYRRVLLLRRLHRIE</sequence>
<reference evidence="1 2" key="1">
    <citation type="submission" date="2020-04" db="EMBL/GenBank/DDBJ databases">
        <authorList>
            <person name="Wallbank WR R."/>
            <person name="Pardo Diaz C."/>
            <person name="Kozak K."/>
            <person name="Martin S."/>
            <person name="Jiggins C."/>
            <person name="Moest M."/>
            <person name="Warren A I."/>
            <person name="Byers J.R.P. K."/>
            <person name="Montejo-Kovacevich G."/>
            <person name="Yen C E."/>
        </authorList>
    </citation>
    <scope>NUCLEOTIDE SEQUENCE [LARGE SCALE GENOMIC DNA]</scope>
</reference>
<name>A0A8S1AGN3_ARCPL</name>